<dbReference type="GeneID" id="58097300"/>
<dbReference type="PANTHER" id="PTHR37957">
    <property type="entry name" value="BLR7070 PROTEIN"/>
    <property type="match status" value="1"/>
</dbReference>
<dbReference type="Pfam" id="PF13449">
    <property type="entry name" value="Phytase-like"/>
    <property type="match status" value="1"/>
</dbReference>
<organism evidence="3 4">
    <name type="scientific">Staphylococcus cohnii subsp. cohnii</name>
    <dbReference type="NCBI Taxonomy" id="74704"/>
    <lineage>
        <taxon>Bacteria</taxon>
        <taxon>Bacillati</taxon>
        <taxon>Bacillota</taxon>
        <taxon>Bacilli</taxon>
        <taxon>Bacillales</taxon>
        <taxon>Staphylococcaceae</taxon>
        <taxon>Staphylococcus</taxon>
        <taxon>Staphylococcus cohnii species complex</taxon>
    </lineage>
</organism>
<feature type="domain" description="Phytase-like" evidence="2">
    <location>
        <begin position="59"/>
        <end position="373"/>
    </location>
</feature>
<dbReference type="EMBL" id="LAKJ01000013">
    <property type="protein sequence ID" value="KKI63469.1"/>
    <property type="molecule type" value="Genomic_DNA"/>
</dbReference>
<evidence type="ECO:0000259" key="2">
    <source>
        <dbReference type="Pfam" id="PF13449"/>
    </source>
</evidence>
<proteinExistence type="predicted"/>
<comment type="caution">
    <text evidence="3">The sequence shown here is derived from an EMBL/GenBank/DDBJ whole genome shotgun (WGS) entry which is preliminary data.</text>
</comment>
<feature type="chain" id="PRO_5039234392" evidence="1">
    <location>
        <begin position="28"/>
        <end position="388"/>
    </location>
</feature>
<evidence type="ECO:0000256" key="1">
    <source>
        <dbReference type="SAM" id="SignalP"/>
    </source>
</evidence>
<accession>A0A0M2NY79</accession>
<evidence type="ECO:0000313" key="4">
    <source>
        <dbReference type="Proteomes" id="UP000034455"/>
    </source>
</evidence>
<reference evidence="3 4" key="1">
    <citation type="submission" date="2015-03" db="EMBL/GenBank/DDBJ databases">
        <title>Genome Assembly of Staphylococcus cohnii subsp. cohnii strain G22B2.</title>
        <authorList>
            <person name="Nair G."/>
            <person name="Kaur G."/>
            <person name="Khatri I."/>
            <person name="Singh N.K."/>
            <person name="Sathyabama S."/>
            <person name="Maurya S.K."/>
            <person name="Subramanian S."/>
            <person name="Agrewala J.N."/>
            <person name="Mayilraj S."/>
        </authorList>
    </citation>
    <scope>NUCLEOTIDE SEQUENCE [LARGE SCALE GENOMIC DNA]</scope>
    <source>
        <strain evidence="3 4">G22B2</strain>
    </source>
</reference>
<keyword evidence="1" id="KW-0732">Signal</keyword>
<evidence type="ECO:0000313" key="3">
    <source>
        <dbReference type="EMBL" id="KKI63469.1"/>
    </source>
</evidence>
<feature type="signal peptide" evidence="1">
    <location>
        <begin position="1"/>
        <end position="27"/>
    </location>
</feature>
<dbReference type="PANTHER" id="PTHR37957:SF1">
    <property type="entry name" value="PHYTASE-LIKE DOMAIN-CONTAINING PROTEIN"/>
    <property type="match status" value="1"/>
</dbReference>
<sequence>MNQFKRMMMVSLSISAFFISASTHTYAYNDDVKNEKTASQLKYIDTKTIPYNKSFKNTKIGGLSGISYDAKSKKWLMISDDRSEENPARFYEAQINYNKHKFNKVKFTQMHFLTQPNGTKYPSKTSFKKHQHDVVADPESIRIDPLNHKRLLYTSEGDRELGFNPFIRTAARNGTFISNLQIHTPIKMGHQNKHGFRNNLALEGSSFSENGKYIWTSMEAPLLQDDQLPTIKSSAKTRLTKYNRQGDVISEKPYNLDPISKKPGKNKDAENGIAEILTLNKKELLVLERASVQDKNNNFKNYIRIYKIDSTSGTDTKNIKSLQKNHVTPVKKQLIANLNAQDIGHIDNIEGMSFGPKLPNGHDSLVLISDNNFNQKQQTNLTAFEIKP</sequence>
<dbReference type="InterPro" id="IPR027372">
    <property type="entry name" value="Phytase-like_dom"/>
</dbReference>
<gene>
    <name evidence="3" type="ORF">UF66_0516</name>
</gene>
<dbReference type="Proteomes" id="UP000034455">
    <property type="component" value="Unassembled WGS sequence"/>
</dbReference>
<dbReference type="RefSeq" id="WP_019468609.1">
    <property type="nucleotide sequence ID" value="NZ_BKAS01000008.1"/>
</dbReference>
<dbReference type="AlphaFoldDB" id="A0A0M2NY79"/>
<dbReference type="PATRIC" id="fig|74704.6.peg.530"/>
<protein>
    <submittedName>
        <fullName evidence="3">Phytase</fullName>
    </submittedName>
</protein>
<name>A0A0M2NY79_STACC</name>